<dbReference type="AlphaFoldDB" id="A0AAV9G6A2"/>
<name>A0AAV9G6A2_9PEZI</name>
<reference evidence="2" key="2">
    <citation type="submission" date="2023-05" db="EMBL/GenBank/DDBJ databases">
        <authorList>
            <consortium name="Lawrence Berkeley National Laboratory"/>
            <person name="Steindorff A."/>
            <person name="Hensen N."/>
            <person name="Bonometti L."/>
            <person name="Westerberg I."/>
            <person name="Brannstrom I.O."/>
            <person name="Guillou S."/>
            <person name="Cros-Aarteil S."/>
            <person name="Calhoun S."/>
            <person name="Haridas S."/>
            <person name="Kuo A."/>
            <person name="Mondo S."/>
            <person name="Pangilinan J."/>
            <person name="Riley R."/>
            <person name="Labutti K."/>
            <person name="Andreopoulos B."/>
            <person name="Lipzen A."/>
            <person name="Chen C."/>
            <person name="Yanf M."/>
            <person name="Daum C."/>
            <person name="Ng V."/>
            <person name="Clum A."/>
            <person name="Ohm R."/>
            <person name="Martin F."/>
            <person name="Silar P."/>
            <person name="Natvig D."/>
            <person name="Lalanne C."/>
            <person name="Gautier V."/>
            <person name="Ament-Velasquez S.L."/>
            <person name="Kruys A."/>
            <person name="Hutchinson M.I."/>
            <person name="Powell A.J."/>
            <person name="Barry K."/>
            <person name="Miller A.N."/>
            <person name="Grigoriev I.V."/>
            <person name="Debuchy R."/>
            <person name="Gladieux P."/>
            <person name="Thoren M.H."/>
            <person name="Johannesson H."/>
        </authorList>
    </citation>
    <scope>NUCLEOTIDE SEQUENCE</scope>
    <source>
        <strain evidence="2">PSN243</strain>
    </source>
</reference>
<comment type="caution">
    <text evidence="2">The sequence shown here is derived from an EMBL/GenBank/DDBJ whole genome shotgun (WGS) entry which is preliminary data.</text>
</comment>
<feature type="compositionally biased region" description="Basic and acidic residues" evidence="1">
    <location>
        <begin position="18"/>
        <end position="40"/>
    </location>
</feature>
<dbReference type="EMBL" id="MU865990">
    <property type="protein sequence ID" value="KAK4443612.1"/>
    <property type="molecule type" value="Genomic_DNA"/>
</dbReference>
<protein>
    <submittedName>
        <fullName evidence="2">Uncharacterized protein</fullName>
    </submittedName>
</protein>
<evidence type="ECO:0000313" key="2">
    <source>
        <dbReference type="EMBL" id="KAK4443612.1"/>
    </source>
</evidence>
<sequence>MDQASAGPRYGNDSELNGIREPDSSHKTDNTDSFYEHGEPDEAILAKVKNTAGWLRKRPQCTGLEHVKMMSPRVYIGEWTIEDRRPADTQWAKHPHREDLINVAGQKELLTLHKATLQVMQCLPEDIVSLRYHMAYDISQNDSPSWCWSASFCTLLTDLILHPMWAGDKDLFIRGLLYAILQADTRDKRRWLQKLDTMVEEFPHFGRFHAALDDEDTTDTRADACMDASNYGPFVIEWELLFRAINEAVKKKGRHHQDDSQSPLLKVHSRHLELLAEGLETMGTTLNGLGVPRFRTVDHYSRIVQVAGGGFDHDYPLDTDIKALREYSQMRQHDEMKAYEREFGVTVYRDRSTPPPKRTATALAPESQELPPQRSPKGWDESTEELYPQPNFAEMWERWPDWARQEELDSGDPDHDHLAGYVIQGVTPFWLRKQFYDS</sequence>
<feature type="region of interest" description="Disordered" evidence="1">
    <location>
        <begin position="1"/>
        <end position="40"/>
    </location>
</feature>
<reference evidence="2" key="1">
    <citation type="journal article" date="2023" name="Mol. Phylogenet. Evol.">
        <title>Genome-scale phylogeny and comparative genomics of the fungal order Sordariales.</title>
        <authorList>
            <person name="Hensen N."/>
            <person name="Bonometti L."/>
            <person name="Westerberg I."/>
            <person name="Brannstrom I.O."/>
            <person name="Guillou S."/>
            <person name="Cros-Aarteil S."/>
            <person name="Calhoun S."/>
            <person name="Haridas S."/>
            <person name="Kuo A."/>
            <person name="Mondo S."/>
            <person name="Pangilinan J."/>
            <person name="Riley R."/>
            <person name="LaButti K."/>
            <person name="Andreopoulos B."/>
            <person name="Lipzen A."/>
            <person name="Chen C."/>
            <person name="Yan M."/>
            <person name="Daum C."/>
            <person name="Ng V."/>
            <person name="Clum A."/>
            <person name="Steindorff A."/>
            <person name="Ohm R.A."/>
            <person name="Martin F."/>
            <person name="Silar P."/>
            <person name="Natvig D.O."/>
            <person name="Lalanne C."/>
            <person name="Gautier V."/>
            <person name="Ament-Velasquez S.L."/>
            <person name="Kruys A."/>
            <person name="Hutchinson M.I."/>
            <person name="Powell A.J."/>
            <person name="Barry K."/>
            <person name="Miller A.N."/>
            <person name="Grigoriev I.V."/>
            <person name="Debuchy R."/>
            <person name="Gladieux P."/>
            <person name="Hiltunen Thoren M."/>
            <person name="Johannesson H."/>
        </authorList>
    </citation>
    <scope>NUCLEOTIDE SEQUENCE</scope>
    <source>
        <strain evidence="2">PSN243</strain>
    </source>
</reference>
<keyword evidence="3" id="KW-1185">Reference proteome</keyword>
<dbReference type="Proteomes" id="UP001321760">
    <property type="component" value="Unassembled WGS sequence"/>
</dbReference>
<evidence type="ECO:0000256" key="1">
    <source>
        <dbReference type="SAM" id="MobiDB-lite"/>
    </source>
</evidence>
<feature type="region of interest" description="Disordered" evidence="1">
    <location>
        <begin position="349"/>
        <end position="384"/>
    </location>
</feature>
<organism evidence="2 3">
    <name type="scientific">Podospora aff. communis PSN243</name>
    <dbReference type="NCBI Taxonomy" id="3040156"/>
    <lineage>
        <taxon>Eukaryota</taxon>
        <taxon>Fungi</taxon>
        <taxon>Dikarya</taxon>
        <taxon>Ascomycota</taxon>
        <taxon>Pezizomycotina</taxon>
        <taxon>Sordariomycetes</taxon>
        <taxon>Sordariomycetidae</taxon>
        <taxon>Sordariales</taxon>
        <taxon>Podosporaceae</taxon>
        <taxon>Podospora</taxon>
    </lineage>
</organism>
<proteinExistence type="predicted"/>
<accession>A0AAV9G6A2</accession>
<gene>
    <name evidence="2" type="ORF">QBC34DRAFT_416882</name>
</gene>
<evidence type="ECO:0000313" key="3">
    <source>
        <dbReference type="Proteomes" id="UP001321760"/>
    </source>
</evidence>